<evidence type="ECO:0000256" key="1">
    <source>
        <dbReference type="ARBA" id="ARBA00001913"/>
    </source>
</evidence>
<dbReference type="SMART" id="SM00239">
    <property type="entry name" value="C2"/>
    <property type="match status" value="1"/>
</dbReference>
<feature type="domain" description="EF-hand" evidence="22">
    <location>
        <begin position="191"/>
        <end position="227"/>
    </location>
</feature>
<evidence type="ECO:0000256" key="18">
    <source>
        <dbReference type="SAM" id="MobiDB-lite"/>
    </source>
</evidence>
<dbReference type="PANTHER" id="PTHR10336">
    <property type="entry name" value="PHOSPHOINOSITIDE-SPECIFIC PHOSPHOLIPASE C FAMILY PROTEIN"/>
    <property type="match status" value="1"/>
</dbReference>
<keyword evidence="24" id="KW-1185">Reference proteome</keyword>
<evidence type="ECO:0000256" key="9">
    <source>
        <dbReference type="ARBA" id="ARBA00022801"/>
    </source>
</evidence>
<feature type="domain" description="EF-hand" evidence="22">
    <location>
        <begin position="155"/>
        <end position="190"/>
    </location>
</feature>
<dbReference type="Gene3D" id="1.10.238.10">
    <property type="entry name" value="EF-hand"/>
    <property type="match status" value="2"/>
</dbReference>
<dbReference type="PROSITE" id="PS50004">
    <property type="entry name" value="C2"/>
    <property type="match status" value="1"/>
</dbReference>
<feature type="compositionally biased region" description="Acidic residues" evidence="18">
    <location>
        <begin position="465"/>
        <end position="483"/>
    </location>
</feature>
<dbReference type="InterPro" id="IPR017946">
    <property type="entry name" value="PLC-like_Pdiesterase_TIM-brl"/>
</dbReference>
<dbReference type="Proteomes" id="UP000054244">
    <property type="component" value="Unassembled WGS sequence"/>
</dbReference>
<dbReference type="CDD" id="cd00275">
    <property type="entry name" value="C2_PLC_like"/>
    <property type="match status" value="1"/>
</dbReference>
<evidence type="ECO:0000256" key="8">
    <source>
        <dbReference type="ARBA" id="ARBA00022737"/>
    </source>
</evidence>
<keyword evidence="14" id="KW-0807">Transducer</keyword>
<dbReference type="SUPFAM" id="SSF49562">
    <property type="entry name" value="C2 domain (Calcium/lipid-binding domain, CaLB)"/>
    <property type="match status" value="1"/>
</dbReference>
<dbReference type="Pfam" id="PF09279">
    <property type="entry name" value="EF-hand_like"/>
    <property type="match status" value="1"/>
</dbReference>
<dbReference type="GO" id="GO:0046488">
    <property type="term" value="P:phosphatidylinositol metabolic process"/>
    <property type="evidence" value="ECO:0007669"/>
    <property type="project" value="TreeGrafter"/>
</dbReference>
<evidence type="ECO:0000256" key="7">
    <source>
        <dbReference type="ARBA" id="ARBA00022723"/>
    </source>
</evidence>
<comment type="cofactor">
    <cofactor evidence="1">
        <name>Ca(2+)</name>
        <dbReference type="ChEBI" id="CHEBI:29108"/>
    </cofactor>
</comment>
<evidence type="ECO:0000256" key="17">
    <source>
        <dbReference type="RuleBase" id="RU361133"/>
    </source>
</evidence>
<evidence type="ECO:0000256" key="3">
    <source>
        <dbReference type="ARBA" id="ARBA00004496"/>
    </source>
</evidence>
<dbReference type="InterPro" id="IPR000008">
    <property type="entry name" value="C2_dom"/>
</dbReference>
<dbReference type="InterPro" id="IPR001711">
    <property type="entry name" value="PLipase_C_Pinositol-sp_Y"/>
</dbReference>
<dbReference type="PROSITE" id="PS50008">
    <property type="entry name" value="PIPLC_Y_DOMAIN"/>
    <property type="match status" value="1"/>
</dbReference>
<feature type="domain" description="PH" evidence="19">
    <location>
        <begin position="33"/>
        <end position="141"/>
    </location>
</feature>
<feature type="compositionally biased region" description="Basic residues" evidence="18">
    <location>
        <begin position="568"/>
        <end position="579"/>
    </location>
</feature>
<feature type="region of interest" description="Disordered" evidence="18">
    <location>
        <begin position="463"/>
        <end position="492"/>
    </location>
</feature>
<keyword evidence="10" id="KW-0106">Calcium</keyword>
<dbReference type="SUPFAM" id="SSF47473">
    <property type="entry name" value="EF-hand"/>
    <property type="match status" value="1"/>
</dbReference>
<dbReference type="SMART" id="SM00148">
    <property type="entry name" value="PLCXc"/>
    <property type="match status" value="1"/>
</dbReference>
<dbReference type="EMBL" id="KL372976">
    <property type="protein sequence ID" value="KFP81807.1"/>
    <property type="molecule type" value="Genomic_DNA"/>
</dbReference>
<dbReference type="EC" id="3.1.4.11" evidence="17"/>
<feature type="non-terminal residue" evidence="23">
    <location>
        <position position="1393"/>
    </location>
</feature>
<feature type="compositionally biased region" description="Basic and acidic residues" evidence="18">
    <location>
        <begin position="942"/>
        <end position="959"/>
    </location>
</feature>
<evidence type="ECO:0000259" key="22">
    <source>
        <dbReference type="PROSITE" id="PS50222"/>
    </source>
</evidence>
<sequence>SVARLAEEFFWVGGSIVASPRWKIGHIVERCMSSMQTGTQMVKLRGSSKGLVRFYYLDEHKSCIRWRPSRKNEKAKISIDSIQEVCEGKQSEIFQRYADGSFDPNCCFSIYYGDHMESLDLVSSSGEEARTWITGLKYLMAGISDEDSLSKRQRTRDQYPCTTFDEADKNGDGSLSISEVLQLMHKLNVNLPRQKVKQMFKEADTDDNQGTLGFDEFCAFYKMMSTRRDLYLLMLTYSNHKDYLDADDLRRFLEIEQKMTNVTKEHCLEIISKFEPCLENKKEGALGIDGFTNYMRSPAGDIFNPEHFQVNQDMSYPLSHYFITSSHNTYLMGDQLMSQSRVDMYAWVLQAGCRCVEVDCWDGPDGEPIVHHGYTLTSKILFKDVIETINKYAFIKNEYPVILSIENHCSVVQQKKMAQYLTEILGDKLDLSSVNNDDSTKLPSPASLKGKILVKGKKLPANISDDAEEGEVSDEDSADEMDDDCKIMNGDASTNRKRVENIAKKKLDSLIKESKIRDCEDPNNFTVTTLPSSGKAGLKSDSKKEDVESGEDFSTNKRHSRSLMGSFSKRKKKGSKLKKATSLEEGEDDSDSQGNLARSSVHYSRINRQKKTMKLSRALSDLVKYTKSVGIHDVETEISSSWQVSSFSETKAHQILQQKPAQYLRFNQHQLSRIYPSSYRVDSSNYNPQPFWNAGCQLVALNYQSEGRMLQLNRAKFSANGNCGYVLKPNCMCQGVFNPNSEDPLPGQLKKQLVLRIISGQQLPKPRDSMLGDRGEIIDPFVEVEVIGLPVDCFKEQTRVVDDNGFNPMWEETLVFTVHMPEIALVRFLVWDHDPIGRDFIGQRTIAFSSMMPGYRHVYLEGIEEASIFVHVAINDICGKAKQALGLKGLFLRNPKQASLDSHAAGQLHRKHSFSSHILRRTASAPTKSQKKNKKGFPEIAFDTKDNSSEGAGEDREVEAASQPRFEQEPESAPLSPAPRDGAGGEAHGKGFKDVCHFSTQRSATSLCSLETITEEPVIANENHHAGLLFPLPIAPCSDTEEGSGSDRCLQEENGWPQACSGAEDQGGSAVHLLVGAAGAFQKAQAAQTLPISVSQTNAYMLVRRSKTEGLKMPDSSALIKAPSSLSPAAEVYFDATINDRIWSKLDCSNHRDSMSSSSSMSSNDTVIDLSLPNLARKSLPDLGVRHDNFEPLAVRKGMRPRSATASSNEMPMVSKSKSNPNLRSGQLPADELCPRPLARSPQDAFSSIPRRHTWSRLYIESLRQSVNKSKAHDVVGNNQAKSKSLGDLTSDDIVCTFESKYRSISRSFVTRSMREQRRSSGLRSPVRSQDELTEQLKKLTAFQSRVRYIANRARQAQERQRLQSRAQLSSSPIEERGNPEGACSVAKALCTD</sequence>
<evidence type="ECO:0000256" key="14">
    <source>
        <dbReference type="ARBA" id="ARBA00023224"/>
    </source>
</evidence>
<feature type="compositionally biased region" description="Basic and acidic residues" evidence="18">
    <location>
        <begin position="538"/>
        <end position="547"/>
    </location>
</feature>
<dbReference type="SUPFAM" id="SSF51695">
    <property type="entry name" value="PLC-like phosphodiesterases"/>
    <property type="match status" value="1"/>
</dbReference>
<feature type="compositionally biased region" description="Polar residues" evidence="18">
    <location>
        <begin position="523"/>
        <end position="532"/>
    </location>
</feature>
<feature type="domain" description="PI-PLC Y-box" evidence="21">
    <location>
        <begin position="619"/>
        <end position="732"/>
    </location>
</feature>
<dbReference type="GO" id="GO:0005886">
    <property type="term" value="C:plasma membrane"/>
    <property type="evidence" value="ECO:0007669"/>
    <property type="project" value="UniProtKB-SubCell"/>
</dbReference>
<dbReference type="SMART" id="SM00149">
    <property type="entry name" value="PLCYc"/>
    <property type="match status" value="1"/>
</dbReference>
<protein>
    <recommendedName>
        <fullName evidence="17">Phosphoinositide phospholipase C</fullName>
        <ecNumber evidence="17">3.1.4.11</ecNumber>
    </recommendedName>
</protein>
<accession>A0A091MYR9</accession>
<dbReference type="Pfam" id="PF00387">
    <property type="entry name" value="PI-PLC-Y"/>
    <property type="match status" value="1"/>
</dbReference>
<dbReference type="PROSITE" id="PS50007">
    <property type="entry name" value="PIPLC_X_DOMAIN"/>
    <property type="match status" value="1"/>
</dbReference>
<evidence type="ECO:0000256" key="5">
    <source>
        <dbReference type="ARBA" id="ARBA00022490"/>
    </source>
</evidence>
<gene>
    <name evidence="23" type="ORF">N311_05013</name>
</gene>
<feature type="compositionally biased region" description="Polar residues" evidence="18">
    <location>
        <begin position="1204"/>
        <end position="1225"/>
    </location>
</feature>
<dbReference type="FunFam" id="2.60.40.150:FF:000018">
    <property type="entry name" value="Phosphoinositide phospholipase C"/>
    <property type="match status" value="1"/>
</dbReference>
<dbReference type="FunFam" id="3.20.20.190:FF:000006">
    <property type="entry name" value="Phosphoinositide phospholipase C"/>
    <property type="match status" value="1"/>
</dbReference>
<dbReference type="Pfam" id="PF00168">
    <property type="entry name" value="C2"/>
    <property type="match status" value="1"/>
</dbReference>
<dbReference type="SMART" id="SM00054">
    <property type="entry name" value="EFh"/>
    <property type="match status" value="2"/>
</dbReference>
<evidence type="ECO:0000256" key="2">
    <source>
        <dbReference type="ARBA" id="ARBA00004236"/>
    </source>
</evidence>
<dbReference type="InterPro" id="IPR000909">
    <property type="entry name" value="PLipase_C_PInositol-sp_X_dom"/>
</dbReference>
<evidence type="ECO:0000256" key="10">
    <source>
        <dbReference type="ARBA" id="ARBA00022837"/>
    </source>
</evidence>
<feature type="compositionally biased region" description="Basic residues" evidence="18">
    <location>
        <begin position="908"/>
        <end position="920"/>
    </location>
</feature>
<dbReference type="PRINTS" id="PR00390">
    <property type="entry name" value="PHPHLIPASEC"/>
</dbReference>
<keyword evidence="13" id="KW-0472">Membrane</keyword>
<dbReference type="InterPro" id="IPR015359">
    <property type="entry name" value="PLC_EF-hand-like"/>
</dbReference>
<dbReference type="Pfam" id="PF16457">
    <property type="entry name" value="PH_12"/>
    <property type="match status" value="1"/>
</dbReference>
<dbReference type="Gene3D" id="2.30.29.30">
    <property type="entry name" value="Pleckstrin-homology domain (PH domain)/Phosphotyrosine-binding domain (PTB)"/>
    <property type="match status" value="1"/>
</dbReference>
<keyword evidence="8" id="KW-0677">Repeat</keyword>
<feature type="region of interest" description="Disordered" evidence="18">
    <location>
        <begin position="902"/>
        <end position="989"/>
    </location>
</feature>
<keyword evidence="7" id="KW-0479">Metal-binding</keyword>
<dbReference type="CDD" id="cd13364">
    <property type="entry name" value="PH_PLC_eta"/>
    <property type="match status" value="1"/>
</dbReference>
<evidence type="ECO:0000259" key="21">
    <source>
        <dbReference type="PROSITE" id="PS50008"/>
    </source>
</evidence>
<dbReference type="PANTHER" id="PTHR10336:SF166">
    <property type="entry name" value="1-PHOSPHATIDYLINOSITOL 4,5-BISPHOSPHATE PHOSPHODIESTERASE ETA-2"/>
    <property type="match status" value="1"/>
</dbReference>
<evidence type="ECO:0000256" key="15">
    <source>
        <dbReference type="ARBA" id="ARBA00023674"/>
    </source>
</evidence>
<dbReference type="Gene3D" id="2.60.40.150">
    <property type="entry name" value="C2 domain"/>
    <property type="match status" value="1"/>
</dbReference>
<dbReference type="FunFam" id="2.30.29.30:FF:000063">
    <property type="entry name" value="Phosphoinositide phospholipase C"/>
    <property type="match status" value="1"/>
</dbReference>
<evidence type="ECO:0000256" key="13">
    <source>
        <dbReference type="ARBA" id="ARBA00023136"/>
    </source>
</evidence>
<dbReference type="InterPro" id="IPR002048">
    <property type="entry name" value="EF_hand_dom"/>
</dbReference>
<evidence type="ECO:0000256" key="6">
    <source>
        <dbReference type="ARBA" id="ARBA00022553"/>
    </source>
</evidence>
<dbReference type="GO" id="GO:0016042">
    <property type="term" value="P:lipid catabolic process"/>
    <property type="evidence" value="ECO:0007669"/>
    <property type="project" value="UniProtKB-KW"/>
</dbReference>
<dbReference type="InterPro" id="IPR035892">
    <property type="entry name" value="C2_domain_sf"/>
</dbReference>
<dbReference type="FunFam" id="1.10.238.10:FF:000036">
    <property type="entry name" value="Phosphoinositide phospholipase C"/>
    <property type="match status" value="1"/>
</dbReference>
<keyword evidence="5" id="KW-0963">Cytoplasm</keyword>
<dbReference type="Gene3D" id="3.20.20.190">
    <property type="entry name" value="Phosphatidylinositol (PI) phosphodiesterase"/>
    <property type="match status" value="2"/>
</dbReference>
<reference evidence="23 24" key="1">
    <citation type="submission" date="2014-04" db="EMBL/GenBank/DDBJ databases">
        <title>Genome evolution of avian class.</title>
        <authorList>
            <person name="Zhang G."/>
            <person name="Li C."/>
        </authorList>
    </citation>
    <scope>NUCLEOTIDE SEQUENCE [LARGE SCALE GENOMIC DNA]</scope>
    <source>
        <strain evidence="23">BGI_N311</strain>
    </source>
</reference>
<feature type="region of interest" description="Disordered" evidence="18">
    <location>
        <begin position="1198"/>
        <end position="1226"/>
    </location>
</feature>
<feature type="region of interest" description="Disordered" evidence="18">
    <location>
        <begin position="1364"/>
        <end position="1393"/>
    </location>
</feature>
<dbReference type="SMART" id="SM00233">
    <property type="entry name" value="PH"/>
    <property type="match status" value="1"/>
</dbReference>
<keyword evidence="11 17" id="KW-0442">Lipid degradation</keyword>
<comment type="subcellular location">
    <subcellularLocation>
        <location evidence="2">Cell membrane</location>
    </subcellularLocation>
    <subcellularLocation>
        <location evidence="3">Cytoplasm</location>
    </subcellularLocation>
</comment>
<name>A0A091MYR9_APAVI</name>
<dbReference type="SUPFAM" id="SSF50729">
    <property type="entry name" value="PH domain-like"/>
    <property type="match status" value="1"/>
</dbReference>
<evidence type="ECO:0000313" key="24">
    <source>
        <dbReference type="Proteomes" id="UP000054244"/>
    </source>
</evidence>
<dbReference type="Pfam" id="PF00388">
    <property type="entry name" value="PI-PLC-X"/>
    <property type="match status" value="1"/>
</dbReference>
<dbReference type="GO" id="GO:0005737">
    <property type="term" value="C:cytoplasm"/>
    <property type="evidence" value="ECO:0007669"/>
    <property type="project" value="UniProtKB-SubCell"/>
</dbReference>
<comment type="catalytic activity">
    <reaction evidence="15">
        <text>a 1,2-diacyl-sn-glycero-3-phospho-(1D-myo-inositol-4,5-bisphosphate) + H2O = 1D-myo-inositol 1,4,5-trisphosphate + a 1,2-diacyl-sn-glycerol + H(+)</text>
        <dbReference type="Rhea" id="RHEA:33179"/>
        <dbReference type="ChEBI" id="CHEBI:15377"/>
        <dbReference type="ChEBI" id="CHEBI:15378"/>
        <dbReference type="ChEBI" id="CHEBI:17815"/>
        <dbReference type="ChEBI" id="CHEBI:58456"/>
        <dbReference type="ChEBI" id="CHEBI:203600"/>
        <dbReference type="EC" id="3.1.4.11"/>
    </reaction>
    <physiologicalReaction direction="left-to-right" evidence="15">
        <dbReference type="Rhea" id="RHEA:33180"/>
    </physiologicalReaction>
</comment>
<evidence type="ECO:0000256" key="11">
    <source>
        <dbReference type="ARBA" id="ARBA00022963"/>
    </source>
</evidence>
<evidence type="ECO:0000259" key="19">
    <source>
        <dbReference type="PROSITE" id="PS50003"/>
    </source>
</evidence>
<dbReference type="InterPro" id="IPR011993">
    <property type="entry name" value="PH-like_dom_sf"/>
</dbReference>
<proteinExistence type="predicted"/>
<keyword evidence="12 17" id="KW-0443">Lipid metabolism</keyword>
<dbReference type="FunFam" id="1.10.238.10:FF:000005">
    <property type="entry name" value="Phosphoinositide phospholipase C"/>
    <property type="match status" value="1"/>
</dbReference>
<evidence type="ECO:0000256" key="16">
    <source>
        <dbReference type="ARBA" id="ARBA00054490"/>
    </source>
</evidence>
<dbReference type="FunFam" id="3.20.20.190:FF:000002">
    <property type="entry name" value="Phosphoinositide phospholipase C"/>
    <property type="match status" value="1"/>
</dbReference>
<organism evidence="23 24">
    <name type="scientific">Apaloderma vittatum</name>
    <name type="common">Bar-tailed trogon</name>
    <dbReference type="NCBI Taxonomy" id="57397"/>
    <lineage>
        <taxon>Eukaryota</taxon>
        <taxon>Metazoa</taxon>
        <taxon>Chordata</taxon>
        <taxon>Craniata</taxon>
        <taxon>Vertebrata</taxon>
        <taxon>Euteleostomi</taxon>
        <taxon>Archelosauria</taxon>
        <taxon>Archosauria</taxon>
        <taxon>Dinosauria</taxon>
        <taxon>Saurischia</taxon>
        <taxon>Theropoda</taxon>
        <taxon>Coelurosauria</taxon>
        <taxon>Aves</taxon>
        <taxon>Neognathae</taxon>
        <taxon>Neoaves</taxon>
        <taxon>Telluraves</taxon>
        <taxon>Coraciimorphae</taxon>
        <taxon>Trogoniformes</taxon>
        <taxon>Trogonidae</taxon>
        <taxon>Apaloderma</taxon>
    </lineage>
</organism>
<evidence type="ECO:0000256" key="4">
    <source>
        <dbReference type="ARBA" id="ARBA00022475"/>
    </source>
</evidence>
<feature type="region of interest" description="Disordered" evidence="18">
    <location>
        <begin position="521"/>
        <end position="605"/>
    </location>
</feature>
<dbReference type="GO" id="GO:0004435">
    <property type="term" value="F:phosphatidylinositol-4,5-bisphosphate phospholipase C activity"/>
    <property type="evidence" value="ECO:0007669"/>
    <property type="project" value="UniProtKB-EC"/>
</dbReference>
<dbReference type="InterPro" id="IPR018247">
    <property type="entry name" value="EF_Hand_1_Ca_BS"/>
</dbReference>
<dbReference type="GO" id="GO:0048015">
    <property type="term" value="P:phosphatidylinositol-mediated signaling"/>
    <property type="evidence" value="ECO:0007669"/>
    <property type="project" value="TreeGrafter"/>
</dbReference>
<dbReference type="InterPro" id="IPR011992">
    <property type="entry name" value="EF-hand-dom_pair"/>
</dbReference>
<evidence type="ECO:0000313" key="23">
    <source>
        <dbReference type="EMBL" id="KFP81807.1"/>
    </source>
</evidence>
<dbReference type="InterPro" id="IPR001192">
    <property type="entry name" value="PI-PLC_fam"/>
</dbReference>
<dbReference type="CDD" id="cd16221">
    <property type="entry name" value="EFh_PI-PLCeta2"/>
    <property type="match status" value="1"/>
</dbReference>
<keyword evidence="9 17" id="KW-0378">Hydrolase</keyword>
<dbReference type="GO" id="GO:0005509">
    <property type="term" value="F:calcium ion binding"/>
    <property type="evidence" value="ECO:0007669"/>
    <property type="project" value="InterPro"/>
</dbReference>
<feature type="non-terminal residue" evidence="23">
    <location>
        <position position="1"/>
    </location>
</feature>
<comment type="function">
    <text evidence="16">The production of the second messenger molecules diacylglycerol (DAG) and inositol 1,4,5-trisphosphate (IP3) is mediated by activated phosphatidylinositol-specific phospholipase C enzymes. This phospholipase activity is very sensitive to calcium. May be important for formation and maintenance of the neuronal network in the postnatal brain.</text>
</comment>
<dbReference type="PROSITE" id="PS50222">
    <property type="entry name" value="EF_HAND_2"/>
    <property type="match status" value="2"/>
</dbReference>
<evidence type="ECO:0000259" key="20">
    <source>
        <dbReference type="PROSITE" id="PS50004"/>
    </source>
</evidence>
<evidence type="ECO:0000256" key="12">
    <source>
        <dbReference type="ARBA" id="ARBA00023098"/>
    </source>
</evidence>
<dbReference type="InterPro" id="IPR046971">
    <property type="entry name" value="PLC-eta2_EFh"/>
</dbReference>
<keyword evidence="6" id="KW-0597">Phosphoprotein</keyword>
<dbReference type="GO" id="GO:0051209">
    <property type="term" value="P:release of sequestered calcium ion into cytosol"/>
    <property type="evidence" value="ECO:0007669"/>
    <property type="project" value="TreeGrafter"/>
</dbReference>
<dbReference type="InterPro" id="IPR001849">
    <property type="entry name" value="PH_domain"/>
</dbReference>
<keyword evidence="4" id="KW-1003">Cell membrane</keyword>
<dbReference type="PROSITE" id="PS50003">
    <property type="entry name" value="PH_DOMAIN"/>
    <property type="match status" value="1"/>
</dbReference>
<feature type="compositionally biased region" description="Polar residues" evidence="18">
    <location>
        <begin position="592"/>
        <end position="602"/>
    </location>
</feature>
<dbReference type="PROSITE" id="PS00018">
    <property type="entry name" value="EF_HAND_1"/>
    <property type="match status" value="1"/>
</dbReference>
<feature type="domain" description="C2" evidence="20">
    <location>
        <begin position="733"/>
        <end position="862"/>
    </location>
</feature>